<dbReference type="Proteomes" id="UP001258017">
    <property type="component" value="Unassembled WGS sequence"/>
</dbReference>
<reference evidence="2" key="2">
    <citation type="journal article" date="2023" name="Commun. Biol.">
        <title>Intrasexual cuticular hydrocarbon dimorphism in a wasp sheds light on hydrocarbon biosynthesis genes in Hymenoptera.</title>
        <authorList>
            <person name="Moris V.C."/>
            <person name="Podsiadlowski L."/>
            <person name="Martin S."/>
            <person name="Oeyen J.P."/>
            <person name="Donath A."/>
            <person name="Petersen M."/>
            <person name="Wilbrandt J."/>
            <person name="Misof B."/>
            <person name="Liedtke D."/>
            <person name="Thamm M."/>
            <person name="Scheiner R."/>
            <person name="Schmitt T."/>
            <person name="Niehuis O."/>
        </authorList>
    </citation>
    <scope>NUCLEOTIDE SEQUENCE</scope>
    <source>
        <strain evidence="2">GBR_01_08_01A</strain>
    </source>
</reference>
<dbReference type="PANTHER" id="PTHR46599">
    <property type="entry name" value="PIGGYBAC TRANSPOSABLE ELEMENT-DERIVED PROTEIN 4"/>
    <property type="match status" value="1"/>
</dbReference>
<accession>A0AAD9VHL0</accession>
<dbReference type="EMBL" id="JAIFRP010004526">
    <property type="protein sequence ID" value="KAK2574893.1"/>
    <property type="molecule type" value="Genomic_DNA"/>
</dbReference>
<evidence type="ECO:0000313" key="2">
    <source>
        <dbReference type="EMBL" id="KAK2574893.1"/>
    </source>
</evidence>
<keyword evidence="3" id="KW-1185">Reference proteome</keyword>
<name>A0AAD9VHL0_9HYME</name>
<evidence type="ECO:0000313" key="3">
    <source>
        <dbReference type="Proteomes" id="UP001258017"/>
    </source>
</evidence>
<organism evidence="2 3">
    <name type="scientific">Odynerus spinipes</name>
    <dbReference type="NCBI Taxonomy" id="1348599"/>
    <lineage>
        <taxon>Eukaryota</taxon>
        <taxon>Metazoa</taxon>
        <taxon>Ecdysozoa</taxon>
        <taxon>Arthropoda</taxon>
        <taxon>Hexapoda</taxon>
        <taxon>Insecta</taxon>
        <taxon>Pterygota</taxon>
        <taxon>Neoptera</taxon>
        <taxon>Endopterygota</taxon>
        <taxon>Hymenoptera</taxon>
        <taxon>Apocrita</taxon>
        <taxon>Aculeata</taxon>
        <taxon>Vespoidea</taxon>
        <taxon>Vespidae</taxon>
        <taxon>Eumeninae</taxon>
        <taxon>Odynerus</taxon>
    </lineage>
</organism>
<dbReference type="InterPro" id="IPR029526">
    <property type="entry name" value="PGBD"/>
</dbReference>
<feature type="domain" description="PiggyBac transposable element-derived protein" evidence="1">
    <location>
        <begin position="3"/>
        <end position="125"/>
    </location>
</feature>
<reference evidence="2" key="1">
    <citation type="submission" date="2021-08" db="EMBL/GenBank/DDBJ databases">
        <authorList>
            <person name="Misof B."/>
            <person name="Oliver O."/>
            <person name="Podsiadlowski L."/>
            <person name="Donath A."/>
            <person name="Peters R."/>
            <person name="Mayer C."/>
            <person name="Rust J."/>
            <person name="Gunkel S."/>
            <person name="Lesny P."/>
            <person name="Martin S."/>
            <person name="Oeyen J.P."/>
            <person name="Petersen M."/>
            <person name="Panagiotis P."/>
            <person name="Wilbrandt J."/>
            <person name="Tanja T."/>
        </authorList>
    </citation>
    <scope>NUCLEOTIDE SEQUENCE</scope>
    <source>
        <strain evidence="2">GBR_01_08_01A</strain>
        <tissue evidence="2">Thorax + abdomen</tissue>
    </source>
</reference>
<protein>
    <recommendedName>
        <fullName evidence="1">PiggyBac transposable element-derived protein domain-containing protein</fullName>
    </recommendedName>
</protein>
<gene>
    <name evidence="2" type="ORF">KPH14_008345</name>
</gene>
<evidence type="ECO:0000259" key="1">
    <source>
        <dbReference type="Pfam" id="PF13843"/>
    </source>
</evidence>
<proteinExistence type="predicted"/>
<dbReference type="PANTHER" id="PTHR46599:SF3">
    <property type="entry name" value="PIGGYBAC TRANSPOSABLE ELEMENT-DERIVED PROTEIN 4"/>
    <property type="match status" value="1"/>
</dbReference>
<sequence>MLLDKIPGAQGHHMYTDRYYTSYVLAQELVKLNCHITGTILTNKKELPSGIKKPKFVKQSTVSYRRNKTLLLAWKDKRQVTCLTTTGDIGIETVRRITRGGVEMMIKKPNIISNYIKYMGGVDRAVFSENR</sequence>
<comment type="caution">
    <text evidence="2">The sequence shown here is derived from an EMBL/GenBank/DDBJ whole genome shotgun (WGS) entry which is preliminary data.</text>
</comment>
<dbReference type="AlphaFoldDB" id="A0AAD9VHL0"/>
<dbReference type="Pfam" id="PF13843">
    <property type="entry name" value="DDE_Tnp_1_7"/>
    <property type="match status" value="1"/>
</dbReference>